<feature type="transmembrane region" description="Helical" evidence="2">
    <location>
        <begin position="137"/>
        <end position="154"/>
    </location>
</feature>
<feature type="transmembrane region" description="Helical" evidence="2">
    <location>
        <begin position="107"/>
        <end position="125"/>
    </location>
</feature>
<proteinExistence type="predicted"/>
<dbReference type="Proteomes" id="UP000502248">
    <property type="component" value="Chromosome"/>
</dbReference>
<sequence>MDQPLLRSPGLGKLSLRVIVEGLIWLPLWLVYSVNLGISGKLATFAGILGFFIVGLFLYRFPPLWRRLAMIAIFVVLLSVGIGRYTNDLPVFIGMCVLIWRGRFLTLRHWNYGLAFGVCCVAHILTSRNEAWADDRLVFIVLAVGWVIVWFYALNRSLINEAGIHDGIVTRPVRMASRKYLMIFLAVGLVVIALTASYGQQWLTPKQVINPNNSWIDPDRFIPPPQTMENPPGMEELTKEKGKKSVLWDIFFWIMTAVAAFGAIWFIRLLWKDRTWTLQKILQSIREWLLREKKAEKLPYVEERRSIREGKKKGAGLIDSLFRRQRKQPAWEQLSNPEKVRRLYEEAVVTGIGQGYAFNASLTPAETLEGIERWQADEAKPDNDKNASYWKRLLNIRAHLLELYEKAKYSPHEVTEQEAADLKDRVSGGGHRHTK</sequence>
<feature type="transmembrane region" description="Helical" evidence="2">
    <location>
        <begin position="68"/>
        <end position="86"/>
    </location>
</feature>
<keyword evidence="4" id="KW-1185">Reference proteome</keyword>
<evidence type="ECO:0008006" key="5">
    <source>
        <dbReference type="Google" id="ProtNLM"/>
    </source>
</evidence>
<gene>
    <name evidence="3" type="ORF">HH215_25275</name>
</gene>
<evidence type="ECO:0000313" key="4">
    <source>
        <dbReference type="Proteomes" id="UP000502248"/>
    </source>
</evidence>
<accession>A0A7Z2VNC2</accession>
<keyword evidence="2" id="KW-1133">Transmembrane helix</keyword>
<organism evidence="3 4">
    <name type="scientific">Cohnella herbarum</name>
    <dbReference type="NCBI Taxonomy" id="2728023"/>
    <lineage>
        <taxon>Bacteria</taxon>
        <taxon>Bacillati</taxon>
        <taxon>Bacillota</taxon>
        <taxon>Bacilli</taxon>
        <taxon>Bacillales</taxon>
        <taxon>Paenibacillaceae</taxon>
        <taxon>Cohnella</taxon>
    </lineage>
</organism>
<protein>
    <recommendedName>
        <fullName evidence="5">DUF4129 domain-containing protein</fullName>
    </recommendedName>
</protein>
<dbReference type="EMBL" id="CP051680">
    <property type="protein sequence ID" value="QJD86162.1"/>
    <property type="molecule type" value="Genomic_DNA"/>
</dbReference>
<name>A0A7Z2VNC2_9BACL</name>
<keyword evidence="2" id="KW-0812">Transmembrane</keyword>
<dbReference type="RefSeq" id="WP_169282414.1">
    <property type="nucleotide sequence ID" value="NZ_CP051680.1"/>
</dbReference>
<evidence type="ECO:0000256" key="2">
    <source>
        <dbReference type="SAM" id="Phobius"/>
    </source>
</evidence>
<evidence type="ECO:0000313" key="3">
    <source>
        <dbReference type="EMBL" id="QJD86162.1"/>
    </source>
</evidence>
<dbReference type="KEGG" id="cheb:HH215_25275"/>
<dbReference type="AlphaFoldDB" id="A0A7Z2VNC2"/>
<feature type="region of interest" description="Disordered" evidence="1">
    <location>
        <begin position="411"/>
        <end position="435"/>
    </location>
</feature>
<feature type="transmembrane region" description="Helical" evidence="2">
    <location>
        <begin position="14"/>
        <end position="35"/>
    </location>
</feature>
<evidence type="ECO:0000256" key="1">
    <source>
        <dbReference type="SAM" id="MobiDB-lite"/>
    </source>
</evidence>
<feature type="transmembrane region" description="Helical" evidence="2">
    <location>
        <begin position="250"/>
        <end position="271"/>
    </location>
</feature>
<feature type="transmembrane region" description="Helical" evidence="2">
    <location>
        <begin position="180"/>
        <end position="198"/>
    </location>
</feature>
<feature type="compositionally biased region" description="Basic and acidic residues" evidence="1">
    <location>
        <begin position="411"/>
        <end position="426"/>
    </location>
</feature>
<keyword evidence="2" id="KW-0472">Membrane</keyword>
<feature type="transmembrane region" description="Helical" evidence="2">
    <location>
        <begin position="42"/>
        <end position="62"/>
    </location>
</feature>
<reference evidence="3 4" key="1">
    <citation type="submission" date="2020-04" db="EMBL/GenBank/DDBJ databases">
        <title>Genome sequencing of novel species.</title>
        <authorList>
            <person name="Heo J."/>
            <person name="Kim S.-J."/>
            <person name="Kim J.-S."/>
            <person name="Hong S.-B."/>
            <person name="Kwon S.-W."/>
        </authorList>
    </citation>
    <scope>NUCLEOTIDE SEQUENCE [LARGE SCALE GENOMIC DNA]</scope>
    <source>
        <strain evidence="3 4">MFER-1</strain>
    </source>
</reference>